<dbReference type="Proteomes" id="UP000290289">
    <property type="component" value="Chromosome 1"/>
</dbReference>
<gene>
    <name evidence="1" type="ORF">DVH24_005320</name>
</gene>
<proteinExistence type="predicted"/>
<sequence length="275" mass="31436">MYIIEILRKGRGAMWDSGRPCPVSRERRETEVAVRRRTSDHQEDMIKDGGNEVLFNDQITKRRTTWSGFDSHALPHAQTHQMELSICLYPQHQLTNNSRPFFLAARLSLTKKLLQESIFSPSSLLLNKGSRISISTIPPESPLTVYLGLSNSEPWVMKRETVIRAKLFSKINYELYVQCGECVGMREDWVAKNAKQPAPKPEDMSVSSNNLVKDGARGSNTFLRWRKLLLKFPGGLRLNYLQFVQEASAHAAICFTDLYDGLTRYIVKYVVKLDP</sequence>
<organism evidence="1 2">
    <name type="scientific">Malus domestica</name>
    <name type="common">Apple</name>
    <name type="synonym">Pyrus malus</name>
    <dbReference type="NCBI Taxonomy" id="3750"/>
    <lineage>
        <taxon>Eukaryota</taxon>
        <taxon>Viridiplantae</taxon>
        <taxon>Streptophyta</taxon>
        <taxon>Embryophyta</taxon>
        <taxon>Tracheophyta</taxon>
        <taxon>Spermatophyta</taxon>
        <taxon>Magnoliopsida</taxon>
        <taxon>eudicotyledons</taxon>
        <taxon>Gunneridae</taxon>
        <taxon>Pentapetalae</taxon>
        <taxon>rosids</taxon>
        <taxon>fabids</taxon>
        <taxon>Rosales</taxon>
        <taxon>Rosaceae</taxon>
        <taxon>Amygdaloideae</taxon>
        <taxon>Maleae</taxon>
        <taxon>Malus</taxon>
    </lineage>
</organism>
<dbReference type="EMBL" id="RDQH01000327">
    <property type="protein sequence ID" value="RXI07547.1"/>
    <property type="molecule type" value="Genomic_DNA"/>
</dbReference>
<reference evidence="1 2" key="1">
    <citation type="submission" date="2018-10" db="EMBL/GenBank/DDBJ databases">
        <title>A high-quality apple genome assembly.</title>
        <authorList>
            <person name="Hu J."/>
        </authorList>
    </citation>
    <scope>NUCLEOTIDE SEQUENCE [LARGE SCALE GENOMIC DNA]</scope>
    <source>
        <strain evidence="2">cv. HFTH1</strain>
        <tissue evidence="1">Young leaf</tissue>
    </source>
</reference>
<name>A0A498KJA5_MALDO</name>
<dbReference type="AlphaFoldDB" id="A0A498KJA5"/>
<evidence type="ECO:0000313" key="1">
    <source>
        <dbReference type="EMBL" id="RXI07547.1"/>
    </source>
</evidence>
<comment type="caution">
    <text evidence="1">The sequence shown here is derived from an EMBL/GenBank/DDBJ whole genome shotgun (WGS) entry which is preliminary data.</text>
</comment>
<evidence type="ECO:0000313" key="2">
    <source>
        <dbReference type="Proteomes" id="UP000290289"/>
    </source>
</evidence>
<accession>A0A498KJA5</accession>
<protein>
    <submittedName>
        <fullName evidence="1">Uncharacterized protein</fullName>
    </submittedName>
</protein>
<keyword evidence="2" id="KW-1185">Reference proteome</keyword>